<evidence type="ECO:0000256" key="1">
    <source>
        <dbReference type="ARBA" id="ARBA00004141"/>
    </source>
</evidence>
<accession>A0A0S6VW55</accession>
<dbReference type="HOGENOM" id="CLU_2551393_0_0_0"/>
<evidence type="ECO:0000256" key="4">
    <source>
        <dbReference type="ARBA" id="ARBA00023136"/>
    </source>
</evidence>
<keyword evidence="7" id="KW-1185">Reference proteome</keyword>
<protein>
    <submittedName>
        <fullName evidence="6">ABC transporter, Permease</fullName>
    </submittedName>
</protein>
<comment type="subcellular location">
    <subcellularLocation>
        <location evidence="1">Membrane</location>
        <topology evidence="1">Multi-pass membrane protein</topology>
    </subcellularLocation>
</comment>
<proteinExistence type="predicted"/>
<keyword evidence="4 5" id="KW-0472">Membrane</keyword>
<dbReference type="SUPFAM" id="SSF161098">
    <property type="entry name" value="MetI-like"/>
    <property type="match status" value="1"/>
</dbReference>
<evidence type="ECO:0000256" key="5">
    <source>
        <dbReference type="SAM" id="Phobius"/>
    </source>
</evidence>
<keyword evidence="2 5" id="KW-0812">Transmembrane</keyword>
<name>A0A0S6VW55_9BACT</name>
<evidence type="ECO:0000313" key="6">
    <source>
        <dbReference type="EMBL" id="GAK48910.1"/>
    </source>
</evidence>
<evidence type="ECO:0000256" key="3">
    <source>
        <dbReference type="ARBA" id="ARBA00022989"/>
    </source>
</evidence>
<dbReference type="GO" id="GO:0016020">
    <property type="term" value="C:membrane"/>
    <property type="evidence" value="ECO:0007669"/>
    <property type="project" value="UniProtKB-SubCell"/>
</dbReference>
<feature type="transmembrane region" description="Helical" evidence="5">
    <location>
        <begin position="58"/>
        <end position="79"/>
    </location>
</feature>
<evidence type="ECO:0000256" key="2">
    <source>
        <dbReference type="ARBA" id="ARBA00022692"/>
    </source>
</evidence>
<keyword evidence="3 5" id="KW-1133">Transmembrane helix</keyword>
<dbReference type="AlphaFoldDB" id="A0A0S6VW55"/>
<sequence length="82" mass="8612">MPLSNEACQNNEGETILIEAGSTCSLLAKEAAKKRGVTGIPDSVHETAKIDGASIVKIFTSVMLPLSASSFIVVGIFQFTNI</sequence>
<dbReference type="Proteomes" id="UP000030700">
    <property type="component" value="Unassembled WGS sequence"/>
</dbReference>
<evidence type="ECO:0000313" key="7">
    <source>
        <dbReference type="Proteomes" id="UP000030700"/>
    </source>
</evidence>
<dbReference type="Gene3D" id="1.10.3720.10">
    <property type="entry name" value="MetI-like"/>
    <property type="match status" value="1"/>
</dbReference>
<organism evidence="6">
    <name type="scientific">Candidatus Moduliflexus flocculans</name>
    <dbReference type="NCBI Taxonomy" id="1499966"/>
    <lineage>
        <taxon>Bacteria</taxon>
        <taxon>Candidatus Moduliflexota</taxon>
        <taxon>Candidatus Moduliflexia</taxon>
        <taxon>Candidatus Moduliflexales</taxon>
        <taxon>Candidatus Moduliflexaceae</taxon>
    </lineage>
</organism>
<gene>
    <name evidence="6" type="ORF">U14_00121</name>
</gene>
<reference evidence="6" key="1">
    <citation type="journal article" date="2015" name="PeerJ">
        <title>First genomic representation of candidate bacterial phylum KSB3 points to enhanced environmental sensing as a trigger of wastewater bulking.</title>
        <authorList>
            <person name="Sekiguchi Y."/>
            <person name="Ohashi A."/>
            <person name="Parks D.H."/>
            <person name="Yamauchi T."/>
            <person name="Tyson G.W."/>
            <person name="Hugenholtz P."/>
        </authorList>
    </citation>
    <scope>NUCLEOTIDE SEQUENCE [LARGE SCALE GENOMIC DNA]</scope>
</reference>
<dbReference type="EMBL" id="DF820455">
    <property type="protein sequence ID" value="GAK48910.1"/>
    <property type="molecule type" value="Genomic_DNA"/>
</dbReference>
<dbReference type="STRING" id="1499966.U14_00121"/>
<dbReference type="InterPro" id="IPR035906">
    <property type="entry name" value="MetI-like_sf"/>
</dbReference>